<accession>A0A644XA87</accession>
<dbReference type="AlphaFoldDB" id="A0A644XA87"/>
<name>A0A644XA87_9ZZZZ</name>
<protein>
    <submittedName>
        <fullName evidence="1">Uncharacterized protein</fullName>
    </submittedName>
</protein>
<dbReference type="EMBL" id="VSSQ01002071">
    <property type="protein sequence ID" value="MPM13126.1"/>
    <property type="molecule type" value="Genomic_DNA"/>
</dbReference>
<reference evidence="1" key="1">
    <citation type="submission" date="2019-08" db="EMBL/GenBank/DDBJ databases">
        <authorList>
            <person name="Kucharzyk K."/>
            <person name="Murdoch R.W."/>
            <person name="Higgins S."/>
            <person name="Loffler F."/>
        </authorList>
    </citation>
    <scope>NUCLEOTIDE SEQUENCE</scope>
</reference>
<sequence length="180" mass="20948">MNTRQNAINKIEEFLVSEKKIALVTGTHQYNKHKLVMAILDNRYKDKVILFRTSSLDNLTNNDFLGFADVKTKPKAGAQIKIHNNYYQIDNFNRKDTWSKTSAKADFAIVYPIDALIRNNNFDSIENLIKNKNIGKIFLVSWMDNDIASEELRKLYSNHVIYDAEEEDPSYHSRVLMSLR</sequence>
<proteinExistence type="predicted"/>
<comment type="caution">
    <text evidence="1">The sequence shown here is derived from an EMBL/GenBank/DDBJ whole genome shotgun (WGS) entry which is preliminary data.</text>
</comment>
<gene>
    <name evidence="1" type="ORF">SDC9_59481</name>
</gene>
<organism evidence="1">
    <name type="scientific">bioreactor metagenome</name>
    <dbReference type="NCBI Taxonomy" id="1076179"/>
    <lineage>
        <taxon>unclassified sequences</taxon>
        <taxon>metagenomes</taxon>
        <taxon>ecological metagenomes</taxon>
    </lineage>
</organism>
<evidence type="ECO:0000313" key="1">
    <source>
        <dbReference type="EMBL" id="MPM13126.1"/>
    </source>
</evidence>